<dbReference type="AlphaFoldDB" id="A0A1R2AX65"/>
<evidence type="ECO:0000313" key="1">
    <source>
        <dbReference type="EMBL" id="OMJ69121.1"/>
    </source>
</evidence>
<keyword evidence="2" id="KW-1185">Reference proteome</keyword>
<proteinExistence type="predicted"/>
<dbReference type="EMBL" id="MPUH01001237">
    <property type="protein sequence ID" value="OMJ69121.1"/>
    <property type="molecule type" value="Genomic_DNA"/>
</dbReference>
<organism evidence="1 2">
    <name type="scientific">Stentor coeruleus</name>
    <dbReference type="NCBI Taxonomy" id="5963"/>
    <lineage>
        <taxon>Eukaryota</taxon>
        <taxon>Sar</taxon>
        <taxon>Alveolata</taxon>
        <taxon>Ciliophora</taxon>
        <taxon>Postciliodesmatophora</taxon>
        <taxon>Heterotrichea</taxon>
        <taxon>Heterotrichida</taxon>
        <taxon>Stentoridae</taxon>
        <taxon>Stentor</taxon>
    </lineage>
</organism>
<comment type="caution">
    <text evidence="1">The sequence shown here is derived from an EMBL/GenBank/DDBJ whole genome shotgun (WGS) entry which is preliminary data.</text>
</comment>
<gene>
    <name evidence="1" type="ORF">SteCoe_33243</name>
</gene>
<protein>
    <submittedName>
        <fullName evidence="1">Uncharacterized protein</fullName>
    </submittedName>
</protein>
<dbReference type="Proteomes" id="UP000187209">
    <property type="component" value="Unassembled WGS sequence"/>
</dbReference>
<evidence type="ECO:0000313" key="2">
    <source>
        <dbReference type="Proteomes" id="UP000187209"/>
    </source>
</evidence>
<accession>A0A1R2AX65</accession>
<reference evidence="1 2" key="1">
    <citation type="submission" date="2016-11" db="EMBL/GenBank/DDBJ databases">
        <title>The macronuclear genome of Stentor coeruleus: a giant cell with tiny introns.</title>
        <authorList>
            <person name="Slabodnick M."/>
            <person name="Ruby J.G."/>
            <person name="Reiff S.B."/>
            <person name="Swart E.C."/>
            <person name="Gosai S."/>
            <person name="Prabakaran S."/>
            <person name="Witkowska E."/>
            <person name="Larue G.E."/>
            <person name="Fisher S."/>
            <person name="Freeman R.M."/>
            <person name="Gunawardena J."/>
            <person name="Chu W."/>
            <person name="Stover N.A."/>
            <person name="Gregory B.D."/>
            <person name="Nowacki M."/>
            <person name="Derisi J."/>
            <person name="Roy S.W."/>
            <person name="Marshall W.F."/>
            <person name="Sood P."/>
        </authorList>
    </citation>
    <scope>NUCLEOTIDE SEQUENCE [LARGE SCALE GENOMIC DNA]</scope>
    <source>
        <strain evidence="1">WM001</strain>
    </source>
</reference>
<name>A0A1R2AX65_9CILI</name>
<sequence>MCFQRPRQKLDCPSMDLEIQLIDTSRELPCDFAMKLIEREISLEKSCNKVCIEELINLYSLAIEHYSIKGDEKVKDYQSRMQRMLRRPDVLKVFSYNLNSQSNPNKLSPKTINNHEKTIESQPEPQEDPLNIEETVSLPEFVFTEEEIKFHTKEAENVVQDKEISDKVLGDKLLDSVKSQENDLATRLKKRKISRPVSMSPVIYSPVNEIESPKSVNSETKQITGEILSEDFELKIQEVMEKHYKEKAEKVAEVTVRYNSEISAMEDSGMMGMVVAQMKINMKQEIDDIGKDYDEKRKNEVKKLREEYLAHRGKSLS</sequence>
<dbReference type="OrthoDB" id="325321at2759"/>